<dbReference type="EMBL" id="JBHLWH010000028">
    <property type="protein sequence ID" value="MFC0249062.1"/>
    <property type="molecule type" value="Genomic_DNA"/>
</dbReference>
<reference evidence="2 3" key="1">
    <citation type="submission" date="2024-09" db="EMBL/GenBank/DDBJ databases">
        <authorList>
            <person name="Sun Q."/>
            <person name="Mori K."/>
        </authorList>
    </citation>
    <scope>NUCLEOTIDE SEQUENCE [LARGE SCALE GENOMIC DNA]</scope>
    <source>
        <strain evidence="2 3">CCM 7609</strain>
    </source>
</reference>
<proteinExistence type="predicted"/>
<evidence type="ECO:0000313" key="2">
    <source>
        <dbReference type="EMBL" id="MFC0249062.1"/>
    </source>
</evidence>
<dbReference type="PANTHER" id="PTHR35908:SF1">
    <property type="entry name" value="CONSERVED PROTEIN"/>
    <property type="match status" value="1"/>
</dbReference>
<feature type="domain" description="Glyoxalase-like" evidence="1">
    <location>
        <begin position="130"/>
        <end position="233"/>
    </location>
</feature>
<dbReference type="InterPro" id="IPR029068">
    <property type="entry name" value="Glyas_Bleomycin-R_OHBP_Dase"/>
</dbReference>
<dbReference type="InterPro" id="IPR041581">
    <property type="entry name" value="Glyoxalase_6"/>
</dbReference>
<gene>
    <name evidence="2" type="ORF">ACFFIO_11185</name>
</gene>
<accession>A0ABV6F6N6</accession>
<dbReference type="RefSeq" id="WP_378041822.1">
    <property type="nucleotide sequence ID" value="NZ_JBHLWH010000028.1"/>
</dbReference>
<keyword evidence="3" id="KW-1185">Reference proteome</keyword>
<feature type="domain" description="Glyoxalase-like" evidence="1">
    <location>
        <begin position="6"/>
        <end position="115"/>
    </location>
</feature>
<sequence>MRLENLNFDARDPRRLADFWAAALGAEPLTDNEAGVEVRLPLAGGRFLDLCFERVTDPSPAKSRLHPDLTGGDGQRQQDVVERLLGLGATPADIGQGDVPWVVLADPEGNAFCVMDERPAYRDSGPIAALALESADPERDADFWAVTTELVRVEGEAPASLRHPSGTGPLLEFLAEAGPKRGKNRMHLDVRPGPDDGPVASRLLALGATVVADDPELPWTVYADPSGNEFCILAPTD</sequence>
<organism evidence="2 3">
    <name type="scientific">Citricoccus parietis</name>
    <dbReference type="NCBI Taxonomy" id="592307"/>
    <lineage>
        <taxon>Bacteria</taxon>
        <taxon>Bacillati</taxon>
        <taxon>Actinomycetota</taxon>
        <taxon>Actinomycetes</taxon>
        <taxon>Micrococcales</taxon>
        <taxon>Micrococcaceae</taxon>
        <taxon>Citricoccus</taxon>
    </lineage>
</organism>
<protein>
    <submittedName>
        <fullName evidence="2">VOC family protein</fullName>
    </submittedName>
</protein>
<dbReference type="Proteomes" id="UP001589766">
    <property type="component" value="Unassembled WGS sequence"/>
</dbReference>
<dbReference type="SUPFAM" id="SSF54593">
    <property type="entry name" value="Glyoxalase/Bleomycin resistance protein/Dihydroxybiphenyl dioxygenase"/>
    <property type="match status" value="2"/>
</dbReference>
<dbReference type="PANTHER" id="PTHR35908">
    <property type="entry name" value="HYPOTHETICAL FUSION PROTEIN"/>
    <property type="match status" value="1"/>
</dbReference>
<dbReference type="Gene3D" id="3.10.180.10">
    <property type="entry name" value="2,3-Dihydroxybiphenyl 1,2-Dioxygenase, domain 1"/>
    <property type="match status" value="2"/>
</dbReference>
<comment type="caution">
    <text evidence="2">The sequence shown here is derived from an EMBL/GenBank/DDBJ whole genome shotgun (WGS) entry which is preliminary data.</text>
</comment>
<dbReference type="Pfam" id="PF18029">
    <property type="entry name" value="Glyoxalase_6"/>
    <property type="match status" value="2"/>
</dbReference>
<evidence type="ECO:0000259" key="1">
    <source>
        <dbReference type="Pfam" id="PF18029"/>
    </source>
</evidence>
<name>A0ABV6F6N6_9MICC</name>
<evidence type="ECO:0000313" key="3">
    <source>
        <dbReference type="Proteomes" id="UP001589766"/>
    </source>
</evidence>